<dbReference type="CDD" id="cd18808">
    <property type="entry name" value="SF1_C_Upf1"/>
    <property type="match status" value="1"/>
</dbReference>
<feature type="compositionally biased region" description="Basic residues" evidence="5">
    <location>
        <begin position="1"/>
        <end position="10"/>
    </location>
</feature>
<evidence type="ECO:0000256" key="5">
    <source>
        <dbReference type="SAM" id="MobiDB-lite"/>
    </source>
</evidence>
<keyword evidence="8" id="KW-1185">Reference proteome</keyword>
<dbReference type="GO" id="GO:0031380">
    <property type="term" value="C:nuclear RNA-directed RNA polymerase complex"/>
    <property type="evidence" value="ECO:0007669"/>
    <property type="project" value="TreeGrafter"/>
</dbReference>
<feature type="domain" description="NF-X1-type" evidence="6">
    <location>
        <begin position="1439"/>
        <end position="1461"/>
    </location>
</feature>
<evidence type="ECO:0000313" key="7">
    <source>
        <dbReference type="EMBL" id="PFX31408.1"/>
    </source>
</evidence>
<organism evidence="7 8">
    <name type="scientific">Stylophora pistillata</name>
    <name type="common">Smooth cauliflower coral</name>
    <dbReference type="NCBI Taxonomy" id="50429"/>
    <lineage>
        <taxon>Eukaryota</taxon>
        <taxon>Metazoa</taxon>
        <taxon>Cnidaria</taxon>
        <taxon>Anthozoa</taxon>
        <taxon>Hexacorallia</taxon>
        <taxon>Scleractinia</taxon>
        <taxon>Astrocoeniina</taxon>
        <taxon>Pocilloporidae</taxon>
        <taxon>Stylophora</taxon>
    </lineage>
</organism>
<feature type="region of interest" description="Disordered" evidence="5">
    <location>
        <begin position="1"/>
        <end position="88"/>
    </location>
</feature>
<reference evidence="8" key="1">
    <citation type="journal article" date="2017" name="bioRxiv">
        <title>Comparative analysis of the genomes of Stylophora pistillata and Acropora digitifera provides evidence for extensive differences between species of corals.</title>
        <authorList>
            <person name="Voolstra C.R."/>
            <person name="Li Y."/>
            <person name="Liew Y.J."/>
            <person name="Baumgarten S."/>
            <person name="Zoccola D."/>
            <person name="Flot J.-F."/>
            <person name="Tambutte S."/>
            <person name="Allemand D."/>
            <person name="Aranda M."/>
        </authorList>
    </citation>
    <scope>NUCLEOTIDE SEQUENCE [LARGE SCALE GENOMIC DNA]</scope>
</reference>
<dbReference type="Proteomes" id="UP000225706">
    <property type="component" value="Unassembled WGS sequence"/>
</dbReference>
<sequence length="2627" mass="299473">MPWKKGRRKKDSKESDETEQRPPLPKTPGAHPSEQRAGASGATADEIPDGNSRNFGRGHRGWNRSKPWESKNEGFRVPSRGRGGVNQETFKVQRPGRVTPVRRDRKPRAQHYTRGKFQAGQFHFLELKPLKDMDSTEVVSVLNESMARLKYFLRSDEEEHNSDEFIMDLTYTLANACSAPPSEKTNKILSSLKGSVFFSSKIPRLLDRIQGSTTLHDQESRKQLIQWLIVVFGKYLRHLPSSYADLPYDQLKRALEQSNIDGKDKLQNDLQAFNHARDDIIRAERQKHGKRYINKAGQKPPNDFRDIPVCPTSKEIRTQERPFLRKNITKGRYDDAEHYLDVQFRLLREDFLEPLREGIPEIVQNVPRRQRKQLMRSYPGARIVDKTFTPSGITYKVQFDTSKFDTRKWAHSKRLIFGSFLCLSKDNFENMLFATVCNREPWELVKGKIEIRFIEGQDVFGIENWKCDYQMVESPAYFEAYRHVLTGLKELDEVTMPFKKYLVECSEEVNPPEYLRREDTQHSVCYDLRLALDVPELANVSAVPILMPEAWPSVEMLPLNDSQLEALKTALTTEFSVIQGPPGTGKTYVGAKIVRCLLENRETWDPERISPMLMVCYTNHALDQFLEKVLEFLPKKEIIRVGGRCKSQQLEECNLKLFTRKYKMYARRDELREIIDKKYIERTQWRELLAKADKVLLEFEDLEELLNAEHIEQLYNAVFPHNAAGECRTPSNTFKLWLCNNMEMNSSNQQSKSKESELKISEEILVLPDNDGGKDDSASWDYTSLATSLDLDQSNSNNQLTVETGSSTLSSVSTAGNTTLEKPDETDASNVSVGNPKFNKDFSSGLREFMETPLKETIREGISGQNSGTLAASGAFQAISDAKNVPALKSPKESNEGEDNPQVENRQTLTDSHKESAEEITDVFEEKIAVEKEADLIQDQRRIHGEEEFLQVMSQKAGELSQNCDDKGEIPDHEEGWEVVTYRKKGKKLFAWKQAVDAHPKEEMENVTNADDTNQTKPSRKKKRKKRNKNKKSTVTITADIGSVKTDLEKVSTMSNDEAMTIENIWLLSPSDRLRLYLSWVESYRERYRVEVIRSEQEYEQLCQQFEGVRFEEEKEVMRRATVVGMTTSGAARYHSVLQRIAPQIVVIEEAAEVMEAHIITSLSANTKHTILIGDHKQLRPKATVYELAQKYNLEISLFERMVMNSMDCKRLAIQHRMRPEIAELTKRIYDHEIVDHRSVCEFEDIAGVKCNLFFIDHCEPEKLEGGLQSYSNSHEADFLVALCKYLIIHGYQRSQITLLTMYTGQLLLLQEKMPKKTFGGIRVCAVDNFQGEENDIILLSLVRSNSERKIGFLGDSNRICVALSRARKGFYCIGNFSLLKGQCKLWKEICDHLQTKNAVGKSLPIVCKKHKHETEVSSSSDFDIHGGCKMPCDYRLKCGHACDRPCHAYDMAHENCQCTKFCLTSCPNEHQCKDRCHYPRKCRPCHIKVLKTIPQCGHEQSVPCSTDPVTFSCRENCKKILPCGHEKTLLCYQDPTVYNWCDTICTKVLNCGHSCSMRCMDPCQCTTEIEVVLECGHRKKLLCHMKDTSPKCTERCNRVLDCGHTCSSVCFEDCRIRQCRTMVNKSLPCGHEKKVPCPQDPASVFCYAPCQRQLDCGHKCPTVCGRPCQEVQCQELCLKKCGGGHICPKPCHYGISCGDCMRMVHVEIPKCKHSTWKPCHVDTATLNCERPCERFKACGHPCLDICGADCENQPCKKRVEVQLSCGHQKSLLCNVTRSGTENLQCNEIVEKELSCKHRKQLPCHKCPDEYECKEKVKVKLLCGHTKSLVCSVATGNLQGISCMVKMERKLPCGHEATLPCYKTPEEYLCEKEVEIILSCSHRKLVTCARARIEPGNESCYTTVTRKLACGHEKEMKCSDKQQEAFCEVSCERSLPCKHPCPGKCGDNCSGFKCAVTVSKFLACGFHKMNFLCSEDVSRVICTKNCTKYLVCEHKCPGKCFEDCNQHKCQKKILKHLHCAGNHSLKMACSDDPTTVTCRKPCEKTLDCGHPCPGLCFEDCENMQCMRRIEKRFPCNHEEAISCCKSKTATCSARCGRRKSSCKHICQGVCGQDCSKYPCMVVVVKKLSCGHNVKMPCSQNADDVECPAPCKDYLPCGHQCSGNCSDCHQRDSHEMCQYSCRRLLVCSHRCKAKCGEPCPPCDRKCGRRCPHARCTNHCSQPCKSCKQPCTWSCPHYQCNSLCGEECDRPRCDAPCPKKLSCRHPCIGLCGENCPTVCPVCHPKKFSSLLANGRGKKMESTRYLQLWDCNHIVEVKEMDKWMDSHLDNDAQLITRCPKCTVAITFSYRYARIIKKMLTNIENVKIQVQEVEREVGKSISLIGKDLLRLNYVVPRVLLSPREGAHLPLCIPWNWNPLTLPGMPERRVSLMFTFKNHLMILRQAQQAHPVLENIRRLQAESQNQVDEGRLLKDIEASFGQIKEYLEKPQLDLKTLSQVHQQTKKIFLFCHVLEAQSKAVQQRIPLSRMGETRLRLARERFALFLQGEDNSLDLEWLEKIVNVLRTEVKLPILQVEEILSFANFPGYQRDVWNLCGQGHMYYTTRIVRGGKDISVGGEGCTRCADGHNETS</sequence>
<dbReference type="Pfam" id="PF26600">
    <property type="entry name" value="zf-CHCC_shd"/>
    <property type="match status" value="1"/>
</dbReference>
<dbReference type="Pfam" id="PF25396">
    <property type="entry name" value="ZNFX1"/>
    <property type="match status" value="1"/>
</dbReference>
<evidence type="ECO:0000259" key="6">
    <source>
        <dbReference type="SMART" id="SM00438"/>
    </source>
</evidence>
<feature type="compositionally biased region" description="Basic residues" evidence="5">
    <location>
        <begin position="1018"/>
        <end position="1032"/>
    </location>
</feature>
<keyword evidence="1" id="KW-0479">Metal-binding</keyword>
<evidence type="ECO:0000313" key="8">
    <source>
        <dbReference type="Proteomes" id="UP000225706"/>
    </source>
</evidence>
<dbReference type="GO" id="GO:0004386">
    <property type="term" value="F:helicase activity"/>
    <property type="evidence" value="ECO:0007669"/>
    <property type="project" value="InterPro"/>
</dbReference>
<keyword evidence="4" id="KW-0862">Zinc</keyword>
<accession>A0A2B4SS54</accession>
<dbReference type="InterPro" id="IPR041679">
    <property type="entry name" value="DNA2/NAM7-like_C"/>
</dbReference>
<keyword evidence="2" id="KW-0677">Repeat</keyword>
<dbReference type="InterPro" id="IPR047187">
    <property type="entry name" value="SF1_C_Upf1"/>
</dbReference>
<feature type="region of interest" description="Disordered" evidence="5">
    <location>
        <begin position="883"/>
        <end position="917"/>
    </location>
</feature>
<feature type="domain" description="NF-X1-type" evidence="6">
    <location>
        <begin position="2261"/>
        <end position="2279"/>
    </location>
</feature>
<dbReference type="FunFam" id="3.40.50.300:FF:000742">
    <property type="entry name" value="NFX1-type zinc finger-containing protein 1"/>
    <property type="match status" value="1"/>
</dbReference>
<dbReference type="InterPro" id="IPR027417">
    <property type="entry name" value="P-loop_NTPase"/>
</dbReference>
<dbReference type="SMART" id="SM00438">
    <property type="entry name" value="ZnF_NFX"/>
    <property type="match status" value="11"/>
</dbReference>
<proteinExistence type="predicted"/>
<dbReference type="InterPro" id="IPR057373">
    <property type="entry name" value="ZNFX1"/>
</dbReference>
<dbReference type="GO" id="GO:0031048">
    <property type="term" value="P:regulatory ncRNA-mediated heterochromatin formation"/>
    <property type="evidence" value="ECO:0007669"/>
    <property type="project" value="TreeGrafter"/>
</dbReference>
<evidence type="ECO:0000256" key="3">
    <source>
        <dbReference type="ARBA" id="ARBA00022771"/>
    </source>
</evidence>
<dbReference type="InterPro" id="IPR000967">
    <property type="entry name" value="Znf_NFX1"/>
</dbReference>
<dbReference type="OrthoDB" id="2423195at2759"/>
<feature type="domain" description="NF-X1-type" evidence="6">
    <location>
        <begin position="1576"/>
        <end position="1599"/>
    </location>
</feature>
<dbReference type="InterPro" id="IPR041677">
    <property type="entry name" value="DNA2/NAM7_AAA_11"/>
</dbReference>
<feature type="domain" description="NF-X1-type" evidence="6">
    <location>
        <begin position="1739"/>
        <end position="1758"/>
    </location>
</feature>
<feature type="domain" description="NF-X1-type" evidence="6">
    <location>
        <begin position="2186"/>
        <end position="2203"/>
    </location>
</feature>
<feature type="domain" description="NF-X1-type" evidence="6">
    <location>
        <begin position="1657"/>
        <end position="1676"/>
    </location>
</feature>
<dbReference type="PANTHER" id="PTHR10887">
    <property type="entry name" value="DNA2/NAM7 HELICASE FAMILY"/>
    <property type="match status" value="1"/>
</dbReference>
<evidence type="ECO:0000256" key="2">
    <source>
        <dbReference type="ARBA" id="ARBA00022737"/>
    </source>
</evidence>
<name>A0A2B4SS54_STYPI</name>
<feature type="region of interest" description="Disordered" evidence="5">
    <location>
        <begin position="998"/>
        <end position="1035"/>
    </location>
</feature>
<dbReference type="GO" id="GO:0008270">
    <property type="term" value="F:zinc ion binding"/>
    <property type="evidence" value="ECO:0007669"/>
    <property type="project" value="UniProtKB-KW"/>
</dbReference>
<feature type="domain" description="NF-X1-type" evidence="6">
    <location>
        <begin position="1552"/>
        <end position="1568"/>
    </location>
</feature>
<feature type="domain" description="NF-X1-type" evidence="6">
    <location>
        <begin position="1712"/>
        <end position="1735"/>
    </location>
</feature>
<dbReference type="Gene3D" id="3.40.50.300">
    <property type="entry name" value="P-loop containing nucleotide triphosphate hydrolases"/>
    <property type="match status" value="3"/>
</dbReference>
<feature type="domain" description="NF-X1-type" evidence="6">
    <location>
        <begin position="1467"/>
        <end position="1488"/>
    </location>
</feature>
<dbReference type="PANTHER" id="PTHR10887:SF341">
    <property type="entry name" value="NFX1-TYPE ZINC FINGER-CONTAINING PROTEIN 1"/>
    <property type="match status" value="1"/>
</dbReference>
<dbReference type="InterPro" id="IPR045055">
    <property type="entry name" value="DNA2/NAM7-like"/>
</dbReference>
<feature type="region of interest" description="Disordered" evidence="5">
    <location>
        <begin position="796"/>
        <end position="836"/>
    </location>
</feature>
<feature type="domain" description="NF-X1-type" evidence="6">
    <location>
        <begin position="1603"/>
        <end position="1622"/>
    </location>
</feature>
<dbReference type="Pfam" id="PF13086">
    <property type="entry name" value="AAA_11"/>
    <property type="match status" value="2"/>
</dbReference>
<feature type="compositionally biased region" description="Basic and acidic residues" evidence="5">
    <location>
        <begin position="11"/>
        <end position="20"/>
    </location>
</feature>
<protein>
    <submittedName>
        <fullName evidence="7">NFX1-type zinc finger-containing protein 1</fullName>
    </submittedName>
</protein>
<dbReference type="EMBL" id="LSMT01000036">
    <property type="protein sequence ID" value="PFX31408.1"/>
    <property type="molecule type" value="Genomic_DNA"/>
</dbReference>
<comment type="caution">
    <text evidence="7">The sequence shown here is derived from an EMBL/GenBank/DDBJ whole genome shotgun (WGS) entry which is preliminary data.</text>
</comment>
<dbReference type="InterPro" id="IPR058254">
    <property type="entry name" value="zf-CHCC_shd"/>
</dbReference>
<dbReference type="Pfam" id="PF13087">
    <property type="entry name" value="AAA_12"/>
    <property type="match status" value="1"/>
</dbReference>
<feature type="domain" description="NF-X1-type" evidence="6">
    <location>
        <begin position="1682"/>
        <end position="1703"/>
    </location>
</feature>
<feature type="compositionally biased region" description="Polar residues" evidence="5">
    <location>
        <begin position="796"/>
        <end position="820"/>
    </location>
</feature>
<evidence type="ECO:0000256" key="4">
    <source>
        <dbReference type="ARBA" id="ARBA00022833"/>
    </source>
</evidence>
<keyword evidence="3" id="KW-0863">Zinc-finger</keyword>
<evidence type="ECO:0000256" key="1">
    <source>
        <dbReference type="ARBA" id="ARBA00022723"/>
    </source>
</evidence>
<gene>
    <name evidence="7" type="primary">ZNFX1</name>
    <name evidence="7" type="ORF">AWC38_SpisGene3755</name>
</gene>
<dbReference type="SUPFAM" id="SSF52540">
    <property type="entry name" value="P-loop containing nucleoside triphosphate hydrolases"/>
    <property type="match status" value="1"/>
</dbReference>
<feature type="compositionally biased region" description="Polar residues" evidence="5">
    <location>
        <begin position="1006"/>
        <end position="1017"/>
    </location>
</feature>